<name>A0A4C1W1P0_EUMVA</name>
<reference evidence="1 2" key="1">
    <citation type="journal article" date="2019" name="Commun. Biol.">
        <title>The bagworm genome reveals a unique fibroin gene that provides high tensile strength.</title>
        <authorList>
            <person name="Kono N."/>
            <person name="Nakamura H."/>
            <person name="Ohtoshi R."/>
            <person name="Tomita M."/>
            <person name="Numata K."/>
            <person name="Arakawa K."/>
        </authorList>
    </citation>
    <scope>NUCLEOTIDE SEQUENCE [LARGE SCALE GENOMIC DNA]</scope>
</reference>
<comment type="caution">
    <text evidence="1">The sequence shown here is derived from an EMBL/GenBank/DDBJ whole genome shotgun (WGS) entry which is preliminary data.</text>
</comment>
<dbReference type="Proteomes" id="UP000299102">
    <property type="component" value="Unassembled WGS sequence"/>
</dbReference>
<keyword evidence="2" id="KW-1185">Reference proteome</keyword>
<accession>A0A4C1W1P0</accession>
<dbReference type="AlphaFoldDB" id="A0A4C1W1P0"/>
<gene>
    <name evidence="1" type="ORF">EVAR_81325_1</name>
</gene>
<organism evidence="1 2">
    <name type="scientific">Eumeta variegata</name>
    <name type="common">Bagworm moth</name>
    <name type="synonym">Eumeta japonica</name>
    <dbReference type="NCBI Taxonomy" id="151549"/>
    <lineage>
        <taxon>Eukaryota</taxon>
        <taxon>Metazoa</taxon>
        <taxon>Ecdysozoa</taxon>
        <taxon>Arthropoda</taxon>
        <taxon>Hexapoda</taxon>
        <taxon>Insecta</taxon>
        <taxon>Pterygota</taxon>
        <taxon>Neoptera</taxon>
        <taxon>Endopterygota</taxon>
        <taxon>Lepidoptera</taxon>
        <taxon>Glossata</taxon>
        <taxon>Ditrysia</taxon>
        <taxon>Tineoidea</taxon>
        <taxon>Psychidae</taxon>
        <taxon>Oiketicinae</taxon>
        <taxon>Eumeta</taxon>
    </lineage>
</organism>
<sequence>MESKPAIKAGIGYNVHCFDAVLRTKNLRYRDERRKKNADHLRWSCFIRLRASGQTEYIIYDSVLIDGDAVLGREITMFSAHTRICLCTFCKDLAPRRGRARRPRSAAVGGSAPALRFVTL</sequence>
<protein>
    <submittedName>
        <fullName evidence="1">Uncharacterized protein</fullName>
    </submittedName>
</protein>
<proteinExistence type="predicted"/>
<dbReference type="EMBL" id="BGZK01000452">
    <property type="protein sequence ID" value="GBP44409.1"/>
    <property type="molecule type" value="Genomic_DNA"/>
</dbReference>
<evidence type="ECO:0000313" key="1">
    <source>
        <dbReference type="EMBL" id="GBP44409.1"/>
    </source>
</evidence>
<evidence type="ECO:0000313" key="2">
    <source>
        <dbReference type="Proteomes" id="UP000299102"/>
    </source>
</evidence>